<dbReference type="Proteomes" id="UP000481947">
    <property type="component" value="Unassembled WGS sequence"/>
</dbReference>
<evidence type="ECO:0000313" key="17">
    <source>
        <dbReference type="EMBL" id="MYZ51148.1"/>
    </source>
</evidence>
<protein>
    <submittedName>
        <fullName evidence="17">Cation-translocating P-type ATPase</fullName>
    </submittedName>
</protein>
<dbReference type="GO" id="GO:0016887">
    <property type="term" value="F:ATP hydrolysis activity"/>
    <property type="evidence" value="ECO:0007669"/>
    <property type="project" value="InterPro"/>
</dbReference>
<comment type="similarity">
    <text evidence="2 15">Belongs to the cation transport ATPase (P-type) (TC 3.A.3) family. Type IB subfamily.</text>
</comment>
<evidence type="ECO:0000256" key="13">
    <source>
        <dbReference type="ARBA" id="ARBA00023065"/>
    </source>
</evidence>
<dbReference type="AlphaFoldDB" id="A0A7C9J4P5"/>
<dbReference type="PROSITE" id="PS50846">
    <property type="entry name" value="HMA_2"/>
    <property type="match status" value="1"/>
</dbReference>
<dbReference type="PRINTS" id="PR00119">
    <property type="entry name" value="CATATPASE"/>
</dbReference>
<dbReference type="InterPro" id="IPR006121">
    <property type="entry name" value="HMA_dom"/>
</dbReference>
<feature type="transmembrane region" description="Helical" evidence="15">
    <location>
        <begin position="244"/>
        <end position="262"/>
    </location>
</feature>
<dbReference type="PROSITE" id="PS00154">
    <property type="entry name" value="ATPASE_E1_E2"/>
    <property type="match status" value="1"/>
</dbReference>
<dbReference type="SUPFAM" id="SSF55008">
    <property type="entry name" value="HMA, heavy metal-associated domain"/>
    <property type="match status" value="1"/>
</dbReference>
<dbReference type="InterPro" id="IPR059000">
    <property type="entry name" value="ATPase_P-type_domA"/>
</dbReference>
<dbReference type="NCBIfam" id="TIGR01494">
    <property type="entry name" value="ATPase_P-type"/>
    <property type="match status" value="2"/>
</dbReference>
<organism evidence="17 18">
    <name type="scientific">Malikia spinosa</name>
    <dbReference type="NCBI Taxonomy" id="86180"/>
    <lineage>
        <taxon>Bacteria</taxon>
        <taxon>Pseudomonadati</taxon>
        <taxon>Pseudomonadota</taxon>
        <taxon>Betaproteobacteria</taxon>
        <taxon>Burkholderiales</taxon>
        <taxon>Comamonadaceae</taxon>
        <taxon>Malikia</taxon>
    </lineage>
</organism>
<evidence type="ECO:0000256" key="3">
    <source>
        <dbReference type="ARBA" id="ARBA00022448"/>
    </source>
</evidence>
<proteinExistence type="inferred from homology"/>
<dbReference type="GO" id="GO:0005507">
    <property type="term" value="F:copper ion binding"/>
    <property type="evidence" value="ECO:0007669"/>
    <property type="project" value="TreeGrafter"/>
</dbReference>
<dbReference type="InterPro" id="IPR023299">
    <property type="entry name" value="ATPase_P-typ_cyto_dom_N"/>
</dbReference>
<dbReference type="SUPFAM" id="SSF81665">
    <property type="entry name" value="Calcium ATPase, transmembrane domain M"/>
    <property type="match status" value="1"/>
</dbReference>
<feature type="transmembrane region" description="Helical" evidence="15">
    <location>
        <begin position="423"/>
        <end position="456"/>
    </location>
</feature>
<dbReference type="GO" id="GO:0055070">
    <property type="term" value="P:copper ion homeostasis"/>
    <property type="evidence" value="ECO:0007669"/>
    <property type="project" value="TreeGrafter"/>
</dbReference>
<evidence type="ECO:0000256" key="6">
    <source>
        <dbReference type="ARBA" id="ARBA00022692"/>
    </source>
</evidence>
<keyword evidence="8 15" id="KW-0547">Nucleotide-binding</keyword>
<dbReference type="GO" id="GO:0005886">
    <property type="term" value="C:plasma membrane"/>
    <property type="evidence" value="ECO:0007669"/>
    <property type="project" value="UniProtKB-SubCell"/>
</dbReference>
<dbReference type="SUPFAM" id="SSF56784">
    <property type="entry name" value="HAD-like"/>
    <property type="match status" value="1"/>
</dbReference>
<evidence type="ECO:0000256" key="2">
    <source>
        <dbReference type="ARBA" id="ARBA00006024"/>
    </source>
</evidence>
<dbReference type="InterPro" id="IPR036163">
    <property type="entry name" value="HMA_dom_sf"/>
</dbReference>
<keyword evidence="10" id="KW-0460">Magnesium</keyword>
<evidence type="ECO:0000256" key="15">
    <source>
        <dbReference type="RuleBase" id="RU362081"/>
    </source>
</evidence>
<dbReference type="InterPro" id="IPR018303">
    <property type="entry name" value="ATPase_P-typ_P_site"/>
</dbReference>
<dbReference type="GO" id="GO:0043682">
    <property type="term" value="F:P-type divalent copper transporter activity"/>
    <property type="evidence" value="ECO:0007669"/>
    <property type="project" value="TreeGrafter"/>
</dbReference>
<reference evidence="17 18" key="1">
    <citation type="submission" date="2019-09" db="EMBL/GenBank/DDBJ databases">
        <title>Identification of Malikia spinosa a prominent benzene-, toluene-, and ethylbenzene-degrading bacterium: enrichment, isolation and whole genome sequencing.</title>
        <authorList>
            <person name="Tancsics A."/>
            <person name="Revesz F."/>
            <person name="Kriszt B."/>
        </authorList>
    </citation>
    <scope>NUCLEOTIDE SEQUENCE [LARGE SCALE GENOMIC DNA]</scope>
    <source>
        <strain evidence="17 18">AB6</strain>
    </source>
</reference>
<dbReference type="RefSeq" id="WP_161124278.1">
    <property type="nucleotide sequence ID" value="NZ_VYSB01000002.1"/>
</dbReference>
<keyword evidence="5" id="KW-0597">Phosphoprotein</keyword>
<feature type="domain" description="HMA" evidence="16">
    <location>
        <begin position="59"/>
        <end position="125"/>
    </location>
</feature>
<dbReference type="Gene3D" id="3.40.1110.10">
    <property type="entry name" value="Calcium-transporting ATPase, cytoplasmic domain N"/>
    <property type="match status" value="1"/>
</dbReference>
<keyword evidence="7 15" id="KW-0479">Metal-binding</keyword>
<evidence type="ECO:0000256" key="5">
    <source>
        <dbReference type="ARBA" id="ARBA00022553"/>
    </source>
</evidence>
<dbReference type="GO" id="GO:0005524">
    <property type="term" value="F:ATP binding"/>
    <property type="evidence" value="ECO:0007669"/>
    <property type="project" value="UniProtKB-UniRule"/>
</dbReference>
<keyword evidence="4 15" id="KW-1003">Cell membrane</keyword>
<dbReference type="EMBL" id="VYSB01000002">
    <property type="protein sequence ID" value="MYZ51148.1"/>
    <property type="molecule type" value="Genomic_DNA"/>
</dbReference>
<dbReference type="InterPro" id="IPR023298">
    <property type="entry name" value="ATPase_P-typ_TM_dom_sf"/>
</dbReference>
<evidence type="ECO:0000256" key="9">
    <source>
        <dbReference type="ARBA" id="ARBA00022840"/>
    </source>
</evidence>
<feature type="transmembrane region" description="Helical" evidence="15">
    <location>
        <begin position="180"/>
        <end position="200"/>
    </location>
</feature>
<dbReference type="PANTHER" id="PTHR43520:SF5">
    <property type="entry name" value="CATION-TRANSPORTING P-TYPE ATPASE-RELATED"/>
    <property type="match status" value="1"/>
</dbReference>
<evidence type="ECO:0000256" key="11">
    <source>
        <dbReference type="ARBA" id="ARBA00022967"/>
    </source>
</evidence>
<keyword evidence="9 15" id="KW-0067">ATP-binding</keyword>
<accession>A0A7C9J4P5</accession>
<feature type="transmembrane region" description="Helical" evidence="15">
    <location>
        <begin position="732"/>
        <end position="750"/>
    </location>
</feature>
<dbReference type="InterPro" id="IPR001757">
    <property type="entry name" value="P_typ_ATPase"/>
</dbReference>
<evidence type="ECO:0000256" key="10">
    <source>
        <dbReference type="ARBA" id="ARBA00022842"/>
    </source>
</evidence>
<dbReference type="Gene3D" id="3.30.70.100">
    <property type="match status" value="1"/>
</dbReference>
<dbReference type="Pfam" id="PF00702">
    <property type="entry name" value="Hydrolase"/>
    <property type="match status" value="1"/>
</dbReference>
<dbReference type="NCBIfam" id="TIGR01511">
    <property type="entry name" value="ATPase-IB1_Cu"/>
    <property type="match status" value="1"/>
</dbReference>
<dbReference type="PANTHER" id="PTHR43520">
    <property type="entry name" value="ATP7, ISOFORM B"/>
    <property type="match status" value="1"/>
</dbReference>
<evidence type="ECO:0000256" key="4">
    <source>
        <dbReference type="ARBA" id="ARBA00022475"/>
    </source>
</evidence>
<feature type="transmembrane region" description="Helical" evidence="15">
    <location>
        <begin position="143"/>
        <end position="160"/>
    </location>
</feature>
<evidence type="ECO:0000259" key="16">
    <source>
        <dbReference type="PROSITE" id="PS50846"/>
    </source>
</evidence>
<dbReference type="InterPro" id="IPR027256">
    <property type="entry name" value="P-typ_ATPase_IB"/>
</dbReference>
<feature type="transmembrane region" description="Helical" evidence="15">
    <location>
        <begin position="212"/>
        <end position="232"/>
    </location>
</feature>
<feature type="transmembrane region" description="Helical" evidence="15">
    <location>
        <begin position="397"/>
        <end position="417"/>
    </location>
</feature>
<dbReference type="Gene3D" id="3.40.50.1000">
    <property type="entry name" value="HAD superfamily/HAD-like"/>
    <property type="match status" value="1"/>
</dbReference>
<keyword evidence="3" id="KW-0813">Transport</keyword>
<keyword evidence="6 15" id="KW-0812">Transmembrane</keyword>
<comment type="subcellular location">
    <subcellularLocation>
        <location evidence="1">Cell membrane</location>
        <topology evidence="1">Multi-pass membrane protein</topology>
    </subcellularLocation>
</comment>
<dbReference type="CDD" id="cd02079">
    <property type="entry name" value="P-type_ATPase_HM"/>
    <property type="match status" value="1"/>
</dbReference>
<sequence length="783" mass="83485">MADIQAFGSNPAPVEGVGGWLLGQHRGPLTVTDDFSVLDDPVEQQDFTQDCEVQGRPVCESVLLVQGMYCAACSDAVESALAGKPGVLSAQVHAATRRLIVRWDPALVRISDLARAVGAAGYRLLPLQQALSVSQRQAETRKALWRLFVAGFCMMQVMMYTTPMYVTEPGEIAPDLLHLLRWACWILSVPVLLFASGPFFGNAWRDLRRGRIGMDTPVSIGILVTFIASSGATFDPFGPWGDEIWYDSLTMFVFFLLGGRYLELKARDRTAGALDALINRLPERCERQQADGAFESISLKRLQPGDVVRVQAGQAFPGDGLLLSASATVDEALLTGESHPVTRRQGESLVAGSYNLAGAALMRIERLGRDTRFAQIVQLMERASTEKPRLAQLADRIAAPFLLAVLLAAALSGWWWWQIDPDQAIAVAVAVLIVTCPCALSLATPVAMLASAGALAKRGVLVRRLQAFEVLAGIDTVVFDKTGTLTRDRLVLSQVLVRPGLAPAQALQQAAPLASASLHPVSRAIARAAQEQGLALQAFSEVQELPGLGLQAGQGDSLLKLGSARFCGLDEAGLLGAGQAVEGQPCCYLVDASGWVATFVLDEGVREEAAAVVAQLQALGLETRLLSGDQAQAAERVARQLGITQVVAQASPERKLAEVLALQQQGHRLAMVGDGLNDGPVLARADCSFALGHGAPLAQAQSDFVVQSGQLDELVAAIVLARKTLLVVRQNLLWAAVYNLVAVPLALVGWMPPWLAGLGMAASSLLVIGNALRLARPSQSRPV</sequence>
<dbReference type="NCBIfam" id="TIGR01525">
    <property type="entry name" value="ATPase-IB_hvy"/>
    <property type="match status" value="1"/>
</dbReference>
<dbReference type="Pfam" id="PF00403">
    <property type="entry name" value="HMA"/>
    <property type="match status" value="1"/>
</dbReference>
<evidence type="ECO:0000256" key="12">
    <source>
        <dbReference type="ARBA" id="ARBA00022989"/>
    </source>
</evidence>
<dbReference type="InterPro" id="IPR008250">
    <property type="entry name" value="ATPase_P-typ_transduc_dom_A_sf"/>
</dbReference>
<evidence type="ECO:0000256" key="1">
    <source>
        <dbReference type="ARBA" id="ARBA00004651"/>
    </source>
</evidence>
<name>A0A7C9J4P5_9BURK</name>
<keyword evidence="14 15" id="KW-0472">Membrane</keyword>
<dbReference type="CDD" id="cd00371">
    <property type="entry name" value="HMA"/>
    <property type="match status" value="1"/>
</dbReference>
<dbReference type="SUPFAM" id="SSF81653">
    <property type="entry name" value="Calcium ATPase, transduction domain A"/>
    <property type="match status" value="1"/>
</dbReference>
<comment type="caution">
    <text evidence="17">The sequence shown here is derived from an EMBL/GenBank/DDBJ whole genome shotgun (WGS) entry which is preliminary data.</text>
</comment>
<evidence type="ECO:0000256" key="7">
    <source>
        <dbReference type="ARBA" id="ARBA00022723"/>
    </source>
</evidence>
<keyword evidence="11" id="KW-1278">Translocase</keyword>
<evidence type="ECO:0000256" key="14">
    <source>
        <dbReference type="ARBA" id="ARBA00023136"/>
    </source>
</evidence>
<dbReference type="Gene3D" id="2.70.150.10">
    <property type="entry name" value="Calcium-transporting ATPase, cytoplasmic transduction domain A"/>
    <property type="match status" value="1"/>
</dbReference>
<dbReference type="InterPro" id="IPR036412">
    <property type="entry name" value="HAD-like_sf"/>
</dbReference>
<evidence type="ECO:0000256" key="8">
    <source>
        <dbReference type="ARBA" id="ARBA00022741"/>
    </source>
</evidence>
<gene>
    <name evidence="17" type="ORF">F5985_03100</name>
</gene>
<keyword evidence="12 15" id="KW-1133">Transmembrane helix</keyword>
<dbReference type="Pfam" id="PF00122">
    <property type="entry name" value="E1-E2_ATPase"/>
    <property type="match status" value="1"/>
</dbReference>
<evidence type="ECO:0000313" key="18">
    <source>
        <dbReference type="Proteomes" id="UP000481947"/>
    </source>
</evidence>
<keyword evidence="13" id="KW-0406">Ion transport</keyword>
<dbReference type="InterPro" id="IPR023214">
    <property type="entry name" value="HAD_sf"/>
</dbReference>